<evidence type="ECO:0000313" key="2">
    <source>
        <dbReference type="EMBL" id="GHJ88118.1"/>
    </source>
</evidence>
<name>A0A8H3YGC0_9TREE</name>
<feature type="region of interest" description="Disordered" evidence="1">
    <location>
        <begin position="73"/>
        <end position="144"/>
    </location>
</feature>
<accession>A0A8H3YGC0</accession>
<dbReference type="EMBL" id="BLZA01000028">
    <property type="protein sequence ID" value="GHJ88118.1"/>
    <property type="molecule type" value="Genomic_DNA"/>
</dbReference>
<feature type="compositionally biased region" description="Basic and acidic residues" evidence="1">
    <location>
        <begin position="87"/>
        <end position="104"/>
    </location>
</feature>
<feature type="region of interest" description="Disordered" evidence="1">
    <location>
        <begin position="1"/>
        <end position="26"/>
    </location>
</feature>
<sequence length="303" mass="34105">MPSSLRKRPLSASETTASFASSSHAPHAAQIAKKTFYCVCTKAFTDKRNRDKHVQSFQPQSWACPECLKSHSTEDGTMKHMKRQHGWRLDSKKPGPRPDAERHMKREHRWAPNSEMPGPREAEHGVPAEERFRSQPKLADPLPVSQTAEAGLRVADWENPFRGNDEDFFAYLAGTTSFLSHPLYRSQRSLPVSELQGLEQYSFQIPAQTHPMVPSQNQTGFPANTDPLAFINSHTGFPEPSRVLEYQPATQGNLPWNLHLPSGYDDDRYAVSLQSAANRTCYGSQSLISPQYPEEGPLCLLYQ</sequence>
<feature type="compositionally biased region" description="Low complexity" evidence="1">
    <location>
        <begin position="11"/>
        <end position="26"/>
    </location>
</feature>
<reference evidence="2" key="1">
    <citation type="submission" date="2020-07" db="EMBL/GenBank/DDBJ databases">
        <title>Draft Genome Sequence of a Deep-Sea Yeast, Naganishia (Cryptococcus) liquefaciens strain N6.</title>
        <authorList>
            <person name="Han Y.W."/>
            <person name="Kajitani R."/>
            <person name="Morimoto H."/>
            <person name="Parhat M."/>
            <person name="Tsubouchi H."/>
            <person name="Bakenova O."/>
            <person name="Ogata M."/>
            <person name="Argunhan B."/>
            <person name="Aoki R."/>
            <person name="Kajiwara S."/>
            <person name="Itoh T."/>
            <person name="Iwasaki H."/>
        </authorList>
    </citation>
    <scope>NUCLEOTIDE SEQUENCE</scope>
    <source>
        <strain evidence="2">N6</strain>
    </source>
</reference>
<feature type="compositionally biased region" description="Basic and acidic residues" evidence="1">
    <location>
        <begin position="118"/>
        <end position="133"/>
    </location>
</feature>
<evidence type="ECO:0000256" key="1">
    <source>
        <dbReference type="SAM" id="MobiDB-lite"/>
    </source>
</evidence>
<evidence type="ECO:0000313" key="3">
    <source>
        <dbReference type="Proteomes" id="UP000620104"/>
    </source>
</evidence>
<keyword evidence="3" id="KW-1185">Reference proteome</keyword>
<dbReference type="Gene3D" id="3.30.160.60">
    <property type="entry name" value="Classic Zinc Finger"/>
    <property type="match status" value="1"/>
</dbReference>
<proteinExistence type="predicted"/>
<protein>
    <recommendedName>
        <fullName evidence="4">C2H2-type domain-containing protein</fullName>
    </recommendedName>
</protein>
<gene>
    <name evidence="2" type="ORF">NliqN6_4520</name>
</gene>
<comment type="caution">
    <text evidence="2">The sequence shown here is derived from an EMBL/GenBank/DDBJ whole genome shotgun (WGS) entry which is preliminary data.</text>
</comment>
<dbReference type="Proteomes" id="UP000620104">
    <property type="component" value="Unassembled WGS sequence"/>
</dbReference>
<organism evidence="2 3">
    <name type="scientific">Naganishia liquefaciens</name>
    <dbReference type="NCBI Taxonomy" id="104408"/>
    <lineage>
        <taxon>Eukaryota</taxon>
        <taxon>Fungi</taxon>
        <taxon>Dikarya</taxon>
        <taxon>Basidiomycota</taxon>
        <taxon>Agaricomycotina</taxon>
        <taxon>Tremellomycetes</taxon>
        <taxon>Filobasidiales</taxon>
        <taxon>Filobasidiaceae</taxon>
        <taxon>Naganishia</taxon>
    </lineage>
</organism>
<evidence type="ECO:0008006" key="4">
    <source>
        <dbReference type="Google" id="ProtNLM"/>
    </source>
</evidence>
<dbReference type="AlphaFoldDB" id="A0A8H3YGC0"/>